<dbReference type="Pfam" id="PF08239">
    <property type="entry name" value="SH3_3"/>
    <property type="match status" value="1"/>
</dbReference>
<comment type="subcellular location">
    <subcellularLocation>
        <location evidence="1">Membrane</location>
        <topology evidence="1">Single-pass membrane protein</topology>
    </subcellularLocation>
</comment>
<evidence type="ECO:0000259" key="8">
    <source>
        <dbReference type="Pfam" id="PF08239"/>
    </source>
</evidence>
<dbReference type="InterPro" id="IPR016476">
    <property type="entry name" value="SH3_dom_pro"/>
</dbReference>
<reference evidence="9 10" key="2">
    <citation type="journal article" date="2012" name="BMC Genomics">
        <title>The genome of Pelobacter carbinolicus reveals surprising metabolic capabilities and physiological features.</title>
        <authorList>
            <person name="Aklujkar M."/>
            <person name="Haveman S.A."/>
            <person name="Didonato R.Jr."/>
            <person name="Chertkov O."/>
            <person name="Han C.S."/>
            <person name="Land M.L."/>
            <person name="Brown P."/>
            <person name="Lovley D.R."/>
        </authorList>
    </citation>
    <scope>NUCLEOTIDE SEQUENCE [LARGE SCALE GENOMIC DNA]</scope>
    <source>
        <strain evidence="10">DSM 2380 / NBRC 103641 / GraBd1</strain>
    </source>
</reference>
<dbReference type="PIRSF" id="PIRSF006158">
    <property type="entry name" value="UCP006158_SH3"/>
    <property type="match status" value="1"/>
</dbReference>
<evidence type="ECO:0000256" key="7">
    <source>
        <dbReference type="SAM" id="Phobius"/>
    </source>
</evidence>
<dbReference type="OrthoDB" id="5418566at2"/>
<evidence type="ECO:0000313" key="10">
    <source>
        <dbReference type="Proteomes" id="UP000002534"/>
    </source>
</evidence>
<dbReference type="InterPro" id="IPR003646">
    <property type="entry name" value="SH3-like_bac-type"/>
</dbReference>
<reference evidence="10" key="1">
    <citation type="submission" date="2005-10" db="EMBL/GenBank/DDBJ databases">
        <title>Complete sequence of Pelobacter carbinolicus DSM 2380.</title>
        <authorList>
            <person name="Copeland A."/>
            <person name="Lucas S."/>
            <person name="Lapidus A."/>
            <person name="Barry K."/>
            <person name="Detter J.C."/>
            <person name="Glavina T."/>
            <person name="Hammon N."/>
            <person name="Israni S."/>
            <person name="Pitluck S."/>
            <person name="Chertkov O."/>
            <person name="Schmutz J."/>
            <person name="Larimer F."/>
            <person name="Land M."/>
            <person name="Kyrpides N."/>
            <person name="Ivanova N."/>
            <person name="Richardson P."/>
        </authorList>
    </citation>
    <scope>NUCLEOTIDE SEQUENCE [LARGE SCALE GENOMIC DNA]</scope>
    <source>
        <strain evidence="10">DSM 2380 / NBRC 103641 / GraBd1</strain>
    </source>
</reference>
<feature type="domain" description="SH3b" evidence="8">
    <location>
        <begin position="60"/>
        <end position="109"/>
    </location>
</feature>
<feature type="coiled-coil region" evidence="6">
    <location>
        <begin position="119"/>
        <end position="205"/>
    </location>
</feature>
<evidence type="ECO:0000256" key="1">
    <source>
        <dbReference type="ARBA" id="ARBA00004167"/>
    </source>
</evidence>
<name>Q3A785_SYNC1</name>
<dbReference type="GO" id="GO:0016020">
    <property type="term" value="C:membrane"/>
    <property type="evidence" value="ECO:0007669"/>
    <property type="project" value="UniProtKB-SubCell"/>
</dbReference>
<dbReference type="STRING" id="338963.Pcar_0499"/>
<feature type="transmembrane region" description="Helical" evidence="7">
    <location>
        <begin position="214"/>
        <end position="232"/>
    </location>
</feature>
<dbReference type="AlphaFoldDB" id="Q3A785"/>
<keyword evidence="2 7" id="KW-0812">Transmembrane</keyword>
<evidence type="ECO:0000256" key="5">
    <source>
        <dbReference type="ARBA" id="ARBA00023136"/>
    </source>
</evidence>
<protein>
    <submittedName>
        <fullName evidence="9">SH3 domain protein</fullName>
    </submittedName>
</protein>
<dbReference type="eggNOG" id="COG4991">
    <property type="taxonomic scope" value="Bacteria"/>
</dbReference>
<accession>Q3A785</accession>
<evidence type="ECO:0000256" key="3">
    <source>
        <dbReference type="ARBA" id="ARBA00022729"/>
    </source>
</evidence>
<keyword evidence="3" id="KW-0732">Signal</keyword>
<dbReference type="EMBL" id="CP000142">
    <property type="protein sequence ID" value="ABA87759.1"/>
    <property type="molecule type" value="Genomic_DNA"/>
</dbReference>
<dbReference type="RefSeq" id="WP_011340187.1">
    <property type="nucleotide sequence ID" value="NC_007498.2"/>
</dbReference>
<sequence length="242" mass="27859">MNRSKTGEGILRREFRVERAGMTGKGQGCKALVQVMAVLLLLGGGFSSAWAAYITDQIPVTLRRGPGNEYRILKSLTSPASIEILEDNDNYFKVRTADGTEGYILKQYVIRQEPSAVIAARLQREQTVLRKKVDELRQQNQDFQALQAENRTLLQQTETELRKVQGDYDKLRKGAQNITETMAERDRLQQENEEQLQKIAALEKENRYLWRNNILRWFFAGVGVLCLGWLLGRRPPRRTRSF</sequence>
<proteinExistence type="predicted"/>
<evidence type="ECO:0000256" key="4">
    <source>
        <dbReference type="ARBA" id="ARBA00022989"/>
    </source>
</evidence>
<keyword evidence="4 7" id="KW-1133">Transmembrane helix</keyword>
<keyword evidence="5 7" id="KW-0472">Membrane</keyword>
<dbReference type="KEGG" id="pca:Pcar_0499"/>
<dbReference type="Proteomes" id="UP000002534">
    <property type="component" value="Chromosome"/>
</dbReference>
<evidence type="ECO:0000256" key="2">
    <source>
        <dbReference type="ARBA" id="ARBA00022692"/>
    </source>
</evidence>
<organism evidence="9 10">
    <name type="scientific">Syntrophotalea carbinolica (strain DSM 2380 / NBRC 103641 / GraBd1)</name>
    <name type="common">Pelobacter carbinolicus</name>
    <dbReference type="NCBI Taxonomy" id="338963"/>
    <lineage>
        <taxon>Bacteria</taxon>
        <taxon>Pseudomonadati</taxon>
        <taxon>Thermodesulfobacteriota</taxon>
        <taxon>Desulfuromonadia</taxon>
        <taxon>Desulfuromonadales</taxon>
        <taxon>Syntrophotaleaceae</taxon>
        <taxon>Syntrophotalea</taxon>
    </lineage>
</organism>
<dbReference type="NCBIfam" id="TIGR04211">
    <property type="entry name" value="SH3_and_anchor"/>
    <property type="match status" value="1"/>
</dbReference>
<evidence type="ECO:0000256" key="6">
    <source>
        <dbReference type="SAM" id="Coils"/>
    </source>
</evidence>
<evidence type="ECO:0000313" key="9">
    <source>
        <dbReference type="EMBL" id="ABA87759.1"/>
    </source>
</evidence>
<keyword evidence="6" id="KW-0175">Coiled coil</keyword>
<gene>
    <name evidence="9" type="ordered locus">Pcar_0499</name>
</gene>
<dbReference type="HOGENOM" id="CLU_094106_1_1_7"/>
<keyword evidence="10" id="KW-1185">Reference proteome</keyword>
<dbReference type="Gene3D" id="2.30.30.40">
    <property type="entry name" value="SH3 Domains"/>
    <property type="match status" value="1"/>
</dbReference>